<evidence type="ECO:0000256" key="3">
    <source>
        <dbReference type="ARBA" id="ARBA00022679"/>
    </source>
</evidence>
<evidence type="ECO:0000313" key="5">
    <source>
        <dbReference type="Proteomes" id="UP000248887"/>
    </source>
</evidence>
<dbReference type="SUPFAM" id="SSF53448">
    <property type="entry name" value="Nucleotide-diphospho-sugar transferases"/>
    <property type="match status" value="1"/>
</dbReference>
<evidence type="ECO:0000313" key="4">
    <source>
        <dbReference type="EMBL" id="PZQ79008.1"/>
    </source>
</evidence>
<dbReference type="Proteomes" id="UP000248887">
    <property type="component" value="Unassembled WGS sequence"/>
</dbReference>
<dbReference type="PANTHER" id="PTHR43179:SF12">
    <property type="entry name" value="GALACTOFURANOSYLTRANSFERASE GLFT2"/>
    <property type="match status" value="1"/>
</dbReference>
<organism evidence="4 5">
    <name type="scientific">Ancylobacter novellus</name>
    <name type="common">Thiobacillus novellus</name>
    <dbReference type="NCBI Taxonomy" id="921"/>
    <lineage>
        <taxon>Bacteria</taxon>
        <taxon>Pseudomonadati</taxon>
        <taxon>Pseudomonadota</taxon>
        <taxon>Alphaproteobacteria</taxon>
        <taxon>Hyphomicrobiales</taxon>
        <taxon>Xanthobacteraceae</taxon>
        <taxon>Ancylobacter</taxon>
    </lineage>
</organism>
<dbReference type="Pfam" id="PF13641">
    <property type="entry name" value="Glyco_tranf_2_3"/>
    <property type="match status" value="1"/>
</dbReference>
<dbReference type="Gene3D" id="3.90.550.10">
    <property type="entry name" value="Spore Coat Polysaccharide Biosynthesis Protein SpsA, Chain A"/>
    <property type="match status" value="1"/>
</dbReference>
<evidence type="ECO:0000256" key="2">
    <source>
        <dbReference type="ARBA" id="ARBA00022676"/>
    </source>
</evidence>
<protein>
    <submittedName>
        <fullName evidence="4">Glycosyl transferase family A</fullName>
    </submittedName>
</protein>
<dbReference type="AlphaFoldDB" id="A0A2W5QP21"/>
<gene>
    <name evidence="4" type="ORF">DI549_21335</name>
</gene>
<dbReference type="GO" id="GO:0016757">
    <property type="term" value="F:glycosyltransferase activity"/>
    <property type="evidence" value="ECO:0007669"/>
    <property type="project" value="UniProtKB-KW"/>
</dbReference>
<reference evidence="4 5" key="1">
    <citation type="submission" date="2017-08" db="EMBL/GenBank/DDBJ databases">
        <title>Infants hospitalized years apart are colonized by the same room-sourced microbial strains.</title>
        <authorList>
            <person name="Brooks B."/>
            <person name="Olm M.R."/>
            <person name="Firek B.A."/>
            <person name="Baker R."/>
            <person name="Thomas B.C."/>
            <person name="Morowitz M.J."/>
            <person name="Banfield J.F."/>
        </authorList>
    </citation>
    <scope>NUCLEOTIDE SEQUENCE [LARGE SCALE GENOMIC DNA]</scope>
    <source>
        <strain evidence="4">S2_005_001_R2_27</strain>
    </source>
</reference>
<proteinExistence type="inferred from homology"/>
<name>A0A2W5QP21_ANCNO</name>
<dbReference type="InterPro" id="IPR029044">
    <property type="entry name" value="Nucleotide-diphossugar_trans"/>
</dbReference>
<sequence>MPVISVIVPTFRRVPELARCLAALGGQGRPADQIVVVCRDTDTDSHAAVAASGKAIDLALVGTGGQVAAMNTGLDAARGEIVAIIDDDTIPSPDWLERIERHYANDARLGGLGGRDVVHHGERVVPASEAKVGIIELHGRIIGNHHIGLGAAREVHVLKGANLSFRVAALAGARFDSRLLGAGAQVCNEVGICAAVRRNGWRVVYDPAVVVDHFPAVRHDEDARNTFSPVAQHNATHNETLAVLDALPAWRRPLFLAWAFALGTRASPGLLQAPRLAAQGAPNVAARVRASLSGRCAGVKTWWRTSAGKK</sequence>
<comment type="caution">
    <text evidence="4">The sequence shown here is derived from an EMBL/GenBank/DDBJ whole genome shotgun (WGS) entry which is preliminary data.</text>
</comment>
<keyword evidence="2" id="KW-0328">Glycosyltransferase</keyword>
<dbReference type="EMBL" id="QFQD01000107">
    <property type="protein sequence ID" value="PZQ79008.1"/>
    <property type="molecule type" value="Genomic_DNA"/>
</dbReference>
<dbReference type="PANTHER" id="PTHR43179">
    <property type="entry name" value="RHAMNOSYLTRANSFERASE WBBL"/>
    <property type="match status" value="1"/>
</dbReference>
<comment type="similarity">
    <text evidence="1">Belongs to the glycosyltransferase 2 family.</text>
</comment>
<keyword evidence="3 4" id="KW-0808">Transferase</keyword>
<evidence type="ECO:0000256" key="1">
    <source>
        <dbReference type="ARBA" id="ARBA00006739"/>
    </source>
</evidence>
<dbReference type="CDD" id="cd00761">
    <property type="entry name" value="Glyco_tranf_GTA_type"/>
    <property type="match status" value="1"/>
</dbReference>
<accession>A0A2W5QP21</accession>